<proteinExistence type="inferred from homology"/>
<comment type="subcellular location">
    <subcellularLocation>
        <location evidence="1">Host cell</location>
    </subcellularLocation>
    <subcellularLocation>
        <location evidence="2 7">Secreted</location>
    </subcellularLocation>
</comment>
<dbReference type="InterPro" id="IPR031825">
    <property type="entry name" value="RXLR"/>
</dbReference>
<evidence type="ECO:0000256" key="6">
    <source>
        <dbReference type="ARBA" id="ARBA00023026"/>
    </source>
</evidence>
<evidence type="ECO:0000256" key="1">
    <source>
        <dbReference type="ARBA" id="ARBA00004340"/>
    </source>
</evidence>
<accession>G1FRJ9</accession>
<dbReference type="GO" id="GO:0043657">
    <property type="term" value="C:host cell"/>
    <property type="evidence" value="ECO:0007669"/>
    <property type="project" value="UniProtKB-SubCell"/>
</dbReference>
<keyword evidence="5 7" id="KW-0732">Signal</keyword>
<dbReference type="EMBL" id="JN253922">
    <property type="protein sequence ID" value="AEK80735.1"/>
    <property type="molecule type" value="Genomic_DNA"/>
</dbReference>
<comment type="domain">
    <text evidence="7">The RxLR-dEER motif acts to carry the protein into the host cell cytoplasm through binding to cell surface phosphatidylinositol-3-phosphate.</text>
</comment>
<gene>
    <name evidence="10" type="primary">Avh</name>
</gene>
<dbReference type="AlphaFoldDB" id="G1FRJ9"/>
<evidence type="ECO:0000256" key="7">
    <source>
        <dbReference type="RuleBase" id="RU367124"/>
    </source>
</evidence>
<dbReference type="EMBL" id="JN253924">
    <property type="protein sequence ID" value="AEK80737.1"/>
    <property type="molecule type" value="Genomic_DNA"/>
</dbReference>
<evidence type="ECO:0000259" key="8">
    <source>
        <dbReference type="Pfam" id="PF22748"/>
    </source>
</evidence>
<evidence type="ECO:0000256" key="2">
    <source>
        <dbReference type="ARBA" id="ARBA00004613"/>
    </source>
</evidence>
<sequence length="313" mass="35297">MRVHHVVLLVAAAILATTNAALTLPQFMINSPKLTGSLLTAQQQRFLRTPYTEDDSIEERGISTVVEKTKALLSSSKVSEQTLERWVRNDKSPKKALIRLKLDKAGDKLLEKPQFETWAKYMTMLNKENPEAAMISTLRTRYSDDVLSQMTITAETASGTKEMAARLQAGQRSVWMSEWKSADDVFKLLKLNVNKADRKLFANPQFTVWTKYVDDLNGGETKKANSVIVSTLTDHHGDEGLAKLIRAAKDVEETKTLAVDLQKAQVDNWFVAMESPKDVKKWLGVKGATSDTAEAQLYHNYVKNYEKIFRKTE</sequence>
<dbReference type="GO" id="GO:0005576">
    <property type="term" value="C:extracellular region"/>
    <property type="evidence" value="ECO:0007669"/>
    <property type="project" value="UniProtKB-SubCell"/>
</dbReference>
<evidence type="ECO:0000256" key="4">
    <source>
        <dbReference type="ARBA" id="ARBA00022525"/>
    </source>
</evidence>
<dbReference type="Pfam" id="PF22748">
    <property type="entry name" value="PexRD54_WY"/>
    <property type="match status" value="1"/>
</dbReference>
<reference evidence="10" key="1">
    <citation type="journal article" date="2011" name="Plant Cell">
        <title>Transcriptional programming and functional interactions within the Phytophthora sojae RXLR effector repertoire.</title>
        <authorList>
            <person name="Wang Q."/>
            <person name="Han C."/>
            <person name="Ferreira A.O."/>
            <person name="Yu X."/>
            <person name="Ye W."/>
            <person name="Tripathy S."/>
            <person name="Kale S.D."/>
            <person name="Gu B."/>
            <person name="Sheng Y."/>
            <person name="Sui Y."/>
            <person name="Wang X."/>
            <person name="Zhang Z."/>
            <person name="Cheng B."/>
            <person name="Dong S."/>
            <person name="Shan W."/>
            <person name="Zheng X."/>
            <person name="Dou D."/>
            <person name="Tyler B.M."/>
            <person name="Wang Y."/>
        </authorList>
    </citation>
    <scope>NUCLEOTIDE SEQUENCE</scope>
    <source>
        <strain evidence="9">P7064</strain>
        <strain evidence="10">P7076</strain>
    </source>
</reference>
<feature type="signal peptide" evidence="7">
    <location>
        <begin position="1"/>
        <end position="20"/>
    </location>
</feature>
<evidence type="ECO:0000313" key="10">
    <source>
        <dbReference type="EMBL" id="AEK80737.1"/>
    </source>
</evidence>
<name>G1FRJ9_PHYSO</name>
<keyword evidence="4 7" id="KW-0964">Secreted</keyword>
<dbReference type="Pfam" id="PF16810">
    <property type="entry name" value="RXLR"/>
    <property type="match status" value="1"/>
</dbReference>
<dbReference type="InterPro" id="IPR054463">
    <property type="entry name" value="PexRD54_WY"/>
</dbReference>
<feature type="domain" description="RxLR effector PexRD54 WY" evidence="8">
    <location>
        <begin position="174"/>
        <end position="213"/>
    </location>
</feature>
<organism evidence="10">
    <name type="scientific">Phytophthora sojae</name>
    <name type="common">Soybean stem and root rot agent</name>
    <name type="synonym">Phytophthora megasperma f. sp. glycines</name>
    <dbReference type="NCBI Taxonomy" id="67593"/>
    <lineage>
        <taxon>Eukaryota</taxon>
        <taxon>Sar</taxon>
        <taxon>Stramenopiles</taxon>
        <taxon>Oomycota</taxon>
        <taxon>Peronosporomycetes</taxon>
        <taxon>Peronosporales</taxon>
        <taxon>Peronosporaceae</taxon>
        <taxon>Phytophthora</taxon>
    </lineage>
</organism>
<comment type="function">
    <text evidence="7">Effector that suppresses plant defense responses during pathogen infection.</text>
</comment>
<evidence type="ECO:0000313" key="9">
    <source>
        <dbReference type="EMBL" id="AEK80735.1"/>
    </source>
</evidence>
<feature type="chain" id="PRO_5007659706" description="RxLR effector protein" evidence="7">
    <location>
        <begin position="21"/>
        <end position="313"/>
    </location>
</feature>
<dbReference type="VEuPathDB" id="FungiDB:PHYSODRAFT_288783"/>
<protein>
    <recommendedName>
        <fullName evidence="7">RxLR effector protein</fullName>
    </recommendedName>
</protein>
<keyword evidence="6" id="KW-0843">Virulence</keyword>
<evidence type="ECO:0000256" key="5">
    <source>
        <dbReference type="ARBA" id="ARBA00022729"/>
    </source>
</evidence>
<evidence type="ECO:0000256" key="3">
    <source>
        <dbReference type="ARBA" id="ARBA00010400"/>
    </source>
</evidence>
<comment type="similarity">
    <text evidence="3 7">Belongs to the RxLR effector family.</text>
</comment>